<accession>A0AAV8W2Q1</accession>
<dbReference type="EMBL" id="JANEYG010000015">
    <property type="protein sequence ID" value="KAJ8920330.1"/>
    <property type="molecule type" value="Genomic_DNA"/>
</dbReference>
<dbReference type="Proteomes" id="UP001159042">
    <property type="component" value="Unassembled WGS sequence"/>
</dbReference>
<proteinExistence type="predicted"/>
<evidence type="ECO:0000313" key="2">
    <source>
        <dbReference type="Proteomes" id="UP001159042"/>
    </source>
</evidence>
<comment type="caution">
    <text evidence="1">The sequence shown here is derived from an EMBL/GenBank/DDBJ whole genome shotgun (WGS) entry which is preliminary data.</text>
</comment>
<protein>
    <submittedName>
        <fullName evidence="1">Uncharacterized protein</fullName>
    </submittedName>
</protein>
<organism evidence="1 2">
    <name type="scientific">Exocentrus adspersus</name>
    <dbReference type="NCBI Taxonomy" id="1586481"/>
    <lineage>
        <taxon>Eukaryota</taxon>
        <taxon>Metazoa</taxon>
        <taxon>Ecdysozoa</taxon>
        <taxon>Arthropoda</taxon>
        <taxon>Hexapoda</taxon>
        <taxon>Insecta</taxon>
        <taxon>Pterygota</taxon>
        <taxon>Neoptera</taxon>
        <taxon>Endopterygota</taxon>
        <taxon>Coleoptera</taxon>
        <taxon>Polyphaga</taxon>
        <taxon>Cucujiformia</taxon>
        <taxon>Chrysomeloidea</taxon>
        <taxon>Cerambycidae</taxon>
        <taxon>Lamiinae</taxon>
        <taxon>Acanthocinini</taxon>
        <taxon>Exocentrus</taxon>
    </lineage>
</organism>
<name>A0AAV8W2Q1_9CUCU</name>
<gene>
    <name evidence="1" type="ORF">NQ315_011992</name>
</gene>
<sequence length="264" mass="30549">MEGTFSPFIPQIRHSIHALLKDSKESIIRDNYKLKDGFLIGNLMASFKALEVEGKYNTIQLMRLLSLIVSLECLHRAFPVVDVYFPFMQQRRLLIKISIDFIRYPYRRSPIIEFQQAGIVFRTVSCDTACELKAFNFSDTSNTLLQWSNNIPNLRSQNSNTQHEKKKFENLTKGHCKKDWNNRRLTSIKPFHKKRDSSDSGTDKLGLSTCSLQEALSRCLQMSCIRKSRANVTKGIVKSFVIQALHTQSNFFKCYPDLRRGSIR</sequence>
<dbReference type="AlphaFoldDB" id="A0AAV8W2Q1"/>
<reference evidence="1 2" key="1">
    <citation type="journal article" date="2023" name="Insect Mol. Biol.">
        <title>Genome sequencing provides insights into the evolution of gene families encoding plant cell wall-degrading enzymes in longhorned beetles.</title>
        <authorList>
            <person name="Shin N.R."/>
            <person name="Okamura Y."/>
            <person name="Kirsch R."/>
            <person name="Pauchet Y."/>
        </authorList>
    </citation>
    <scope>NUCLEOTIDE SEQUENCE [LARGE SCALE GENOMIC DNA]</scope>
    <source>
        <strain evidence="1">EAD_L_NR</strain>
    </source>
</reference>
<evidence type="ECO:0000313" key="1">
    <source>
        <dbReference type="EMBL" id="KAJ8920330.1"/>
    </source>
</evidence>
<keyword evidence="2" id="KW-1185">Reference proteome</keyword>